<comment type="caution">
    <text evidence="2">The sequence shown here is derived from an EMBL/GenBank/DDBJ whole genome shotgun (WGS) entry which is preliminary data.</text>
</comment>
<accession>A0ABD0VNR1</accession>
<keyword evidence="3" id="KW-1185">Reference proteome</keyword>
<dbReference type="EMBL" id="JANQDX010000005">
    <property type="protein sequence ID" value="KAL0924401.1"/>
    <property type="molecule type" value="Genomic_DNA"/>
</dbReference>
<name>A0ABD0VNR1_DENTH</name>
<dbReference type="AlphaFoldDB" id="A0ABD0VNR1"/>
<feature type="region of interest" description="Disordered" evidence="1">
    <location>
        <begin position="122"/>
        <end position="142"/>
    </location>
</feature>
<proteinExistence type="predicted"/>
<feature type="compositionally biased region" description="Acidic residues" evidence="1">
    <location>
        <begin position="75"/>
        <end position="87"/>
    </location>
</feature>
<evidence type="ECO:0000256" key="1">
    <source>
        <dbReference type="SAM" id="MobiDB-lite"/>
    </source>
</evidence>
<sequence>MVQLKSKQCQRKAKDEVRKEELEGFPSAKKFRYNGIMPELEEKLDILFDRVVVTGADIWVSNSGVLPPELRDVEELASSEEHQDDEANTLHTDSLDDPIIGAAPVSHPTALEKSAYRRFAGPSRLLDHPLRHKHRDALPPTT</sequence>
<evidence type="ECO:0000313" key="3">
    <source>
        <dbReference type="Proteomes" id="UP001552299"/>
    </source>
</evidence>
<dbReference type="Proteomes" id="UP001552299">
    <property type="component" value="Unassembled WGS sequence"/>
</dbReference>
<organism evidence="2 3">
    <name type="scientific">Dendrobium thyrsiflorum</name>
    <name type="common">Pinecone-like raceme dendrobium</name>
    <name type="synonym">Orchid</name>
    <dbReference type="NCBI Taxonomy" id="117978"/>
    <lineage>
        <taxon>Eukaryota</taxon>
        <taxon>Viridiplantae</taxon>
        <taxon>Streptophyta</taxon>
        <taxon>Embryophyta</taxon>
        <taxon>Tracheophyta</taxon>
        <taxon>Spermatophyta</taxon>
        <taxon>Magnoliopsida</taxon>
        <taxon>Liliopsida</taxon>
        <taxon>Asparagales</taxon>
        <taxon>Orchidaceae</taxon>
        <taxon>Epidendroideae</taxon>
        <taxon>Malaxideae</taxon>
        <taxon>Dendrobiinae</taxon>
        <taxon>Dendrobium</taxon>
    </lineage>
</organism>
<gene>
    <name evidence="2" type="ORF">M5K25_005228</name>
</gene>
<protein>
    <submittedName>
        <fullName evidence="2">Uncharacterized protein</fullName>
    </submittedName>
</protein>
<reference evidence="2 3" key="1">
    <citation type="journal article" date="2024" name="Plant Biotechnol. J.">
        <title>Dendrobium thyrsiflorum genome and its molecular insights into genes involved in important horticultural traits.</title>
        <authorList>
            <person name="Chen B."/>
            <person name="Wang J.Y."/>
            <person name="Zheng P.J."/>
            <person name="Li K.L."/>
            <person name="Liang Y.M."/>
            <person name="Chen X.F."/>
            <person name="Zhang C."/>
            <person name="Zhao X."/>
            <person name="He X."/>
            <person name="Zhang G.Q."/>
            <person name="Liu Z.J."/>
            <person name="Xu Q."/>
        </authorList>
    </citation>
    <scope>NUCLEOTIDE SEQUENCE [LARGE SCALE GENOMIC DNA]</scope>
    <source>
        <strain evidence="2">GZMU011</strain>
    </source>
</reference>
<feature type="region of interest" description="Disordered" evidence="1">
    <location>
        <begin position="75"/>
        <end position="107"/>
    </location>
</feature>
<evidence type="ECO:0000313" key="2">
    <source>
        <dbReference type="EMBL" id="KAL0924401.1"/>
    </source>
</evidence>